<protein>
    <submittedName>
        <fullName evidence="2">Uncharacterized protein</fullName>
    </submittedName>
</protein>
<gene>
    <name evidence="2" type="ORF">FAZ69_08355</name>
</gene>
<dbReference type="EMBL" id="SWJE01000004">
    <property type="protein sequence ID" value="TKC90150.1"/>
    <property type="molecule type" value="Genomic_DNA"/>
</dbReference>
<dbReference type="RefSeq" id="WP_136893480.1">
    <property type="nucleotide sequence ID" value="NZ_SWJE01000004.1"/>
</dbReference>
<feature type="region of interest" description="Disordered" evidence="1">
    <location>
        <begin position="146"/>
        <end position="195"/>
    </location>
</feature>
<feature type="compositionally biased region" description="Basic and acidic residues" evidence="1">
    <location>
        <begin position="149"/>
        <end position="160"/>
    </location>
</feature>
<name>A0A4V5PJ62_9BURK</name>
<feature type="compositionally biased region" description="Basic and acidic residues" evidence="1">
    <location>
        <begin position="168"/>
        <end position="181"/>
    </location>
</feature>
<dbReference type="OrthoDB" id="7235451at2"/>
<dbReference type="AlphaFoldDB" id="A0A4V5PJ62"/>
<reference evidence="2 3" key="1">
    <citation type="submission" date="2019-04" db="EMBL/GenBank/DDBJ databases">
        <title>Trinickia sp. 7GSK02, isolated from subtropical forest soil.</title>
        <authorList>
            <person name="Gao Z.-H."/>
            <person name="Qiu L.-H."/>
        </authorList>
    </citation>
    <scope>NUCLEOTIDE SEQUENCE [LARGE SCALE GENOMIC DNA]</scope>
    <source>
        <strain evidence="2 3">7GSK02</strain>
    </source>
</reference>
<sequence length="409" mass="43938">MSALQTKSSHLFERFAEKLGKIHLDSSVAIPAAIGVAALLAPEIVAPLAGAVEIAEGVGAVSEIAEGLAATKGARALAHGIPAIGKGLRSGLGKKILDFVADTKPGLNLTTINTAANLVGSTIESLAHGFHSVKSALNDTLHAIRKHGRSQEPENREPAQDGRSAQASKREHAPVDGESQRHPSRTPSEPAASRAGTAEMIARLALAHRINATVIVIENNEVREVNTRSGDRPICKMDSVYWTMLEQETRTLHQFADKHQLDADALYVRDGAVHEKNPHASEDRMVCQVKSEEWTEVRREMIVQAMEILSHADRAPSVTPAALPHNDDIACALATLGEDVTVTRIDEVRAQMSAIRLTQPNQTPVDLIAEVDAARRAADQPQAADRTERPYAHRDIDLAAVDDSFAPSA</sequence>
<accession>A0A4V5PJ62</accession>
<evidence type="ECO:0000313" key="3">
    <source>
        <dbReference type="Proteomes" id="UP000305539"/>
    </source>
</evidence>
<dbReference type="Proteomes" id="UP000305539">
    <property type="component" value="Unassembled WGS sequence"/>
</dbReference>
<proteinExistence type="predicted"/>
<evidence type="ECO:0000256" key="1">
    <source>
        <dbReference type="SAM" id="MobiDB-lite"/>
    </source>
</evidence>
<evidence type="ECO:0000313" key="2">
    <source>
        <dbReference type="EMBL" id="TKC90150.1"/>
    </source>
</evidence>
<keyword evidence="3" id="KW-1185">Reference proteome</keyword>
<organism evidence="2 3">
    <name type="scientific">Trinickia terrae</name>
    <dbReference type="NCBI Taxonomy" id="2571161"/>
    <lineage>
        <taxon>Bacteria</taxon>
        <taxon>Pseudomonadati</taxon>
        <taxon>Pseudomonadota</taxon>
        <taxon>Betaproteobacteria</taxon>
        <taxon>Burkholderiales</taxon>
        <taxon>Burkholderiaceae</taxon>
        <taxon>Trinickia</taxon>
    </lineage>
</organism>
<comment type="caution">
    <text evidence="2">The sequence shown here is derived from an EMBL/GenBank/DDBJ whole genome shotgun (WGS) entry which is preliminary data.</text>
</comment>